<comment type="pathway">
    <text evidence="2">Amino-acid biosynthesis; L-serine biosynthesis; L-serine from 3-phospho-D-glycerate: step 3/3.</text>
</comment>
<dbReference type="Gene3D" id="3.40.50.1000">
    <property type="entry name" value="HAD superfamily/HAD-like"/>
    <property type="match status" value="1"/>
</dbReference>
<dbReference type="InterPro" id="IPR004469">
    <property type="entry name" value="PSP"/>
</dbReference>
<dbReference type="NCBIfam" id="TIGR00338">
    <property type="entry name" value="serB"/>
    <property type="match status" value="1"/>
</dbReference>
<organism evidence="14 15">
    <name type="scientific">Kiloniella litopenaei</name>
    <dbReference type="NCBI Taxonomy" id="1549748"/>
    <lineage>
        <taxon>Bacteria</taxon>
        <taxon>Pseudomonadati</taxon>
        <taxon>Pseudomonadota</taxon>
        <taxon>Alphaproteobacteria</taxon>
        <taxon>Rhodospirillales</taxon>
        <taxon>Kiloniellaceae</taxon>
        <taxon>Kiloniella</taxon>
    </lineage>
</organism>
<evidence type="ECO:0000256" key="3">
    <source>
        <dbReference type="ARBA" id="ARBA00009184"/>
    </source>
</evidence>
<comment type="cofactor">
    <cofactor evidence="1">
        <name>Mg(2+)</name>
        <dbReference type="ChEBI" id="CHEBI:18420"/>
    </cofactor>
</comment>
<dbReference type="AlphaFoldDB" id="A0A0M2R2W8"/>
<dbReference type="STRING" id="1549748.WH95_15760"/>
<evidence type="ECO:0000256" key="10">
    <source>
        <dbReference type="ARBA" id="ARBA00023299"/>
    </source>
</evidence>
<dbReference type="PATRIC" id="fig|1549748.8.peg.1913"/>
<dbReference type="SUPFAM" id="SSF56784">
    <property type="entry name" value="HAD-like"/>
    <property type="match status" value="1"/>
</dbReference>
<dbReference type="InterPro" id="IPR023214">
    <property type="entry name" value="HAD_sf"/>
</dbReference>
<dbReference type="EC" id="3.1.3.3" evidence="4"/>
<dbReference type="InterPro" id="IPR050582">
    <property type="entry name" value="HAD-like_SerB"/>
</dbReference>
<dbReference type="GO" id="GO:0036424">
    <property type="term" value="F:L-phosphoserine phosphatase activity"/>
    <property type="evidence" value="ECO:0007669"/>
    <property type="project" value="InterPro"/>
</dbReference>
<keyword evidence="8" id="KW-0378">Hydrolase</keyword>
<evidence type="ECO:0000256" key="11">
    <source>
        <dbReference type="ARBA" id="ARBA00031693"/>
    </source>
</evidence>
<evidence type="ECO:0000256" key="4">
    <source>
        <dbReference type="ARBA" id="ARBA00012640"/>
    </source>
</evidence>
<dbReference type="CDD" id="cd07500">
    <property type="entry name" value="HAD_PSP"/>
    <property type="match status" value="1"/>
</dbReference>
<evidence type="ECO:0000256" key="6">
    <source>
        <dbReference type="ARBA" id="ARBA00022605"/>
    </source>
</evidence>
<reference evidence="14 15" key="1">
    <citation type="submission" date="2015-03" db="EMBL/GenBank/DDBJ databases">
        <title>Genome sequence of Kiloniella sp. P1-1, isolated from the gut microflora of Pacific white shrimp, Penaeus vannamei.</title>
        <authorList>
            <person name="Shao Z."/>
            <person name="Wang L."/>
            <person name="Li X."/>
        </authorList>
    </citation>
    <scope>NUCLEOTIDE SEQUENCE [LARGE SCALE GENOMIC DNA]</scope>
    <source>
        <strain evidence="14 15">P1-1</strain>
    </source>
</reference>
<comment type="caution">
    <text evidence="14">The sequence shown here is derived from an EMBL/GenBank/DDBJ whole genome shotgun (WGS) entry which is preliminary data.</text>
</comment>
<name>A0A0M2R2W8_9PROT</name>
<dbReference type="GO" id="GO:0005737">
    <property type="term" value="C:cytoplasm"/>
    <property type="evidence" value="ECO:0007669"/>
    <property type="project" value="TreeGrafter"/>
</dbReference>
<dbReference type="SFLD" id="SFLDG01137">
    <property type="entry name" value="C1.6.1:_Phosphoserine_Phosphat"/>
    <property type="match status" value="1"/>
</dbReference>
<evidence type="ECO:0000256" key="1">
    <source>
        <dbReference type="ARBA" id="ARBA00001946"/>
    </source>
</evidence>
<keyword evidence="15" id="KW-1185">Reference proteome</keyword>
<sequence>MRFVATLVARPNSSLLDHATIQSISTCLTEHGASLEEQDWLSDGEACDIFFSGLTVKEAKELISQELLGSSFDFAVQETANRRKKLLVADMESTIIGQEMIDELALRHGVGDQIAKITERSMHGELNFEESLRERVALLKGIPESELTEISGLMKLNPGADILVKTMRKHGAYTALVSGGFTFFTAQIRDLCQFNEDRANTLNIGNGKLTGTVTEPILGREAKLEATEDLIQKLNIKLNDVCAVGDGANDLAMLSAVGMGVGYHAKPIVQDTAEYQVKHTDHLALLYYQGYNKEDFAK</sequence>
<comment type="catalytic activity">
    <reaction evidence="12">
        <text>O-phospho-L-serine + H2O = L-serine + phosphate</text>
        <dbReference type="Rhea" id="RHEA:21208"/>
        <dbReference type="ChEBI" id="CHEBI:15377"/>
        <dbReference type="ChEBI" id="CHEBI:33384"/>
        <dbReference type="ChEBI" id="CHEBI:43474"/>
        <dbReference type="ChEBI" id="CHEBI:57524"/>
        <dbReference type="EC" id="3.1.3.3"/>
    </reaction>
</comment>
<evidence type="ECO:0000256" key="5">
    <source>
        <dbReference type="ARBA" id="ARBA00015196"/>
    </source>
</evidence>
<evidence type="ECO:0000256" key="9">
    <source>
        <dbReference type="ARBA" id="ARBA00022842"/>
    </source>
</evidence>
<evidence type="ECO:0000313" key="14">
    <source>
        <dbReference type="EMBL" id="KKJ76011.1"/>
    </source>
</evidence>
<evidence type="ECO:0000256" key="8">
    <source>
        <dbReference type="ARBA" id="ARBA00022801"/>
    </source>
</evidence>
<dbReference type="PANTHER" id="PTHR43344:SF2">
    <property type="entry name" value="PHOSPHOSERINE PHOSPHATASE"/>
    <property type="match status" value="1"/>
</dbReference>
<dbReference type="GO" id="GO:0000287">
    <property type="term" value="F:magnesium ion binding"/>
    <property type="evidence" value="ECO:0007669"/>
    <property type="project" value="TreeGrafter"/>
</dbReference>
<dbReference type="PANTHER" id="PTHR43344">
    <property type="entry name" value="PHOSPHOSERINE PHOSPHATASE"/>
    <property type="match status" value="1"/>
</dbReference>
<dbReference type="EMBL" id="LANI01000023">
    <property type="protein sequence ID" value="KKJ76011.1"/>
    <property type="molecule type" value="Genomic_DNA"/>
</dbReference>
<dbReference type="SFLD" id="SFLDG01136">
    <property type="entry name" value="C1.6:_Phosphoserine_Phosphatas"/>
    <property type="match status" value="1"/>
</dbReference>
<gene>
    <name evidence="14" type="ORF">WH95_15760</name>
</gene>
<accession>A0A0M2R2W8</accession>
<protein>
    <recommendedName>
        <fullName evidence="5">Phosphoserine phosphatase</fullName>
        <ecNumber evidence="4">3.1.3.3</ecNumber>
    </recommendedName>
    <alternativeName>
        <fullName evidence="11">O-phosphoserine phosphohydrolase</fullName>
    </alternativeName>
</protein>
<evidence type="ECO:0000313" key="15">
    <source>
        <dbReference type="Proteomes" id="UP000034491"/>
    </source>
</evidence>
<keyword evidence="6" id="KW-0028">Amino-acid biosynthesis</keyword>
<keyword evidence="7" id="KW-0479">Metal-binding</keyword>
<keyword evidence="9" id="KW-0460">Magnesium</keyword>
<dbReference type="RefSeq" id="WP_046509039.1">
    <property type="nucleotide sequence ID" value="NZ_LANI01000023.1"/>
</dbReference>
<evidence type="ECO:0000256" key="2">
    <source>
        <dbReference type="ARBA" id="ARBA00005135"/>
    </source>
</evidence>
<dbReference type="UniPathway" id="UPA00135">
    <property type="reaction ID" value="UER00198"/>
</dbReference>
<dbReference type="InterPro" id="IPR036412">
    <property type="entry name" value="HAD-like_sf"/>
</dbReference>
<dbReference type="Proteomes" id="UP000034491">
    <property type="component" value="Unassembled WGS sequence"/>
</dbReference>
<dbReference type="OrthoDB" id="9792539at2"/>
<dbReference type="Pfam" id="PF12710">
    <property type="entry name" value="HAD"/>
    <property type="match status" value="1"/>
</dbReference>
<comment type="catalytic activity">
    <reaction evidence="13">
        <text>O-phospho-D-serine + H2O = D-serine + phosphate</text>
        <dbReference type="Rhea" id="RHEA:24873"/>
        <dbReference type="ChEBI" id="CHEBI:15377"/>
        <dbReference type="ChEBI" id="CHEBI:35247"/>
        <dbReference type="ChEBI" id="CHEBI:43474"/>
        <dbReference type="ChEBI" id="CHEBI:58680"/>
        <dbReference type="EC" id="3.1.3.3"/>
    </reaction>
</comment>
<dbReference type="GO" id="GO:0006564">
    <property type="term" value="P:L-serine biosynthetic process"/>
    <property type="evidence" value="ECO:0007669"/>
    <property type="project" value="UniProtKB-KW"/>
</dbReference>
<keyword evidence="10" id="KW-0718">Serine biosynthesis</keyword>
<evidence type="ECO:0000256" key="13">
    <source>
        <dbReference type="ARBA" id="ARBA00048523"/>
    </source>
</evidence>
<evidence type="ECO:0000256" key="7">
    <source>
        <dbReference type="ARBA" id="ARBA00022723"/>
    </source>
</evidence>
<dbReference type="NCBIfam" id="TIGR01488">
    <property type="entry name" value="HAD-SF-IB"/>
    <property type="match status" value="1"/>
</dbReference>
<dbReference type="SFLD" id="SFLDF00029">
    <property type="entry name" value="phosphoserine_phosphatase"/>
    <property type="match status" value="1"/>
</dbReference>
<evidence type="ECO:0000256" key="12">
    <source>
        <dbReference type="ARBA" id="ARBA00048138"/>
    </source>
</evidence>
<dbReference type="SFLD" id="SFLDS00003">
    <property type="entry name" value="Haloacid_Dehalogenase"/>
    <property type="match status" value="1"/>
</dbReference>
<proteinExistence type="inferred from homology"/>
<comment type="similarity">
    <text evidence="3">Belongs to the HAD-like hydrolase superfamily. SerB family.</text>
</comment>